<keyword evidence="5 8" id="KW-0812">Transmembrane</keyword>
<comment type="subcellular location">
    <subcellularLocation>
        <location evidence="1">Cell membrane</location>
        <topology evidence="1">Multi-pass membrane protein</topology>
    </subcellularLocation>
</comment>
<accession>A0A5K7ZTZ6</accession>
<evidence type="ECO:0000313" key="10">
    <source>
        <dbReference type="Proteomes" id="UP000425960"/>
    </source>
</evidence>
<protein>
    <submittedName>
        <fullName evidence="9">AI-2E family transporter</fullName>
    </submittedName>
</protein>
<dbReference type="Proteomes" id="UP000425960">
    <property type="component" value="Chromosome"/>
</dbReference>
<evidence type="ECO:0000256" key="4">
    <source>
        <dbReference type="ARBA" id="ARBA00022475"/>
    </source>
</evidence>
<keyword evidence="3" id="KW-0813">Transport</keyword>
<dbReference type="PANTHER" id="PTHR21716:SF53">
    <property type="entry name" value="PERMEASE PERM-RELATED"/>
    <property type="match status" value="1"/>
</dbReference>
<name>A0A5K7ZTZ6_9BACT</name>
<evidence type="ECO:0000256" key="7">
    <source>
        <dbReference type="ARBA" id="ARBA00023136"/>
    </source>
</evidence>
<evidence type="ECO:0000256" key="2">
    <source>
        <dbReference type="ARBA" id="ARBA00009773"/>
    </source>
</evidence>
<dbReference type="PANTHER" id="PTHR21716">
    <property type="entry name" value="TRANSMEMBRANE PROTEIN"/>
    <property type="match status" value="1"/>
</dbReference>
<feature type="transmembrane region" description="Helical" evidence="8">
    <location>
        <begin position="27"/>
        <end position="44"/>
    </location>
</feature>
<proteinExistence type="inferred from homology"/>
<evidence type="ECO:0000256" key="3">
    <source>
        <dbReference type="ARBA" id="ARBA00022448"/>
    </source>
</evidence>
<dbReference type="Pfam" id="PF01594">
    <property type="entry name" value="AI-2E_transport"/>
    <property type="match status" value="1"/>
</dbReference>
<feature type="transmembrane region" description="Helical" evidence="8">
    <location>
        <begin position="229"/>
        <end position="253"/>
    </location>
</feature>
<comment type="similarity">
    <text evidence="2">Belongs to the autoinducer-2 exporter (AI-2E) (TC 2.A.86) family.</text>
</comment>
<feature type="transmembrane region" description="Helical" evidence="8">
    <location>
        <begin position="259"/>
        <end position="282"/>
    </location>
</feature>
<dbReference type="KEGG" id="dov:DSCO28_42550"/>
<dbReference type="GO" id="GO:0005886">
    <property type="term" value="C:plasma membrane"/>
    <property type="evidence" value="ECO:0007669"/>
    <property type="project" value="UniProtKB-SubCell"/>
</dbReference>
<evidence type="ECO:0000256" key="6">
    <source>
        <dbReference type="ARBA" id="ARBA00022989"/>
    </source>
</evidence>
<gene>
    <name evidence="9" type="ORF">DSCO28_42550</name>
</gene>
<keyword evidence="7 8" id="KW-0472">Membrane</keyword>
<evidence type="ECO:0000256" key="1">
    <source>
        <dbReference type="ARBA" id="ARBA00004651"/>
    </source>
</evidence>
<dbReference type="AlphaFoldDB" id="A0A5K7ZTZ6"/>
<evidence type="ECO:0000256" key="8">
    <source>
        <dbReference type="SAM" id="Phobius"/>
    </source>
</evidence>
<keyword evidence="4" id="KW-1003">Cell membrane</keyword>
<feature type="transmembrane region" description="Helical" evidence="8">
    <location>
        <begin position="75"/>
        <end position="97"/>
    </location>
</feature>
<dbReference type="GO" id="GO:0055085">
    <property type="term" value="P:transmembrane transport"/>
    <property type="evidence" value="ECO:0007669"/>
    <property type="project" value="TreeGrafter"/>
</dbReference>
<dbReference type="InterPro" id="IPR002549">
    <property type="entry name" value="AI-2E-like"/>
</dbReference>
<organism evidence="9 10">
    <name type="scientific">Desulfosarcina ovata subsp. sediminis</name>
    <dbReference type="NCBI Taxonomy" id="885957"/>
    <lineage>
        <taxon>Bacteria</taxon>
        <taxon>Pseudomonadati</taxon>
        <taxon>Thermodesulfobacteriota</taxon>
        <taxon>Desulfobacteria</taxon>
        <taxon>Desulfobacterales</taxon>
        <taxon>Desulfosarcinaceae</taxon>
        <taxon>Desulfosarcina</taxon>
    </lineage>
</organism>
<evidence type="ECO:0000256" key="5">
    <source>
        <dbReference type="ARBA" id="ARBA00022692"/>
    </source>
</evidence>
<dbReference type="EMBL" id="AP021876">
    <property type="protein sequence ID" value="BBO83689.1"/>
    <property type="molecule type" value="Genomic_DNA"/>
</dbReference>
<feature type="transmembrane region" description="Helical" evidence="8">
    <location>
        <begin position="161"/>
        <end position="185"/>
    </location>
</feature>
<keyword evidence="6 8" id="KW-1133">Transmembrane helix</keyword>
<sequence>MMDTGPNPMLELFRSWRERHFSDPQRVILGFMLLVGAGLVYFLGSLLTPVFISIIIAYLLDGMVALLQRSHLPRLASVLIVFIVFMAGMIVIMLWLLPLAVRQVSQLVQQLPGMLATIQSRLLQLPSNYPELISESQVSQVIDFLNASISTLGKRVLTLSLASVVGLMHLVVYLVLVPFMVFFMLKDKAAILAWGRRFLPDNMDLTESVWQEANVQITNYIRGKGWELLIIWVVSYAVFRGLGLQFSLLVSLFVGLSVIIPYIGVTVMGFVMALIAFIQWGWGGEFISAMIAYAVIQVLDGNLLAPLLLSGVVNLHPVAIVVAVLLFGGLWGLWGLFFAIPLATLANAVLKAWFAKIEHRTESE</sequence>
<reference evidence="9 10" key="1">
    <citation type="submission" date="2019-11" db="EMBL/GenBank/DDBJ databases">
        <title>Comparative genomics of hydrocarbon-degrading Desulfosarcina strains.</title>
        <authorList>
            <person name="Watanabe M."/>
            <person name="Kojima H."/>
            <person name="Fukui M."/>
        </authorList>
    </citation>
    <scope>NUCLEOTIDE SEQUENCE [LARGE SCALE GENOMIC DNA]</scope>
    <source>
        <strain evidence="9 10">28bB2T</strain>
    </source>
</reference>
<evidence type="ECO:0000313" key="9">
    <source>
        <dbReference type="EMBL" id="BBO83689.1"/>
    </source>
</evidence>